<dbReference type="Proteomes" id="UP000266673">
    <property type="component" value="Unassembled WGS sequence"/>
</dbReference>
<reference evidence="2 3" key="1">
    <citation type="submission" date="2018-06" db="EMBL/GenBank/DDBJ databases">
        <title>Comparative genomics reveals the genomic features of Rhizophagus irregularis, R. cerebriforme, R. diaphanum and Gigaspora rosea, and their symbiotic lifestyle signature.</title>
        <authorList>
            <person name="Morin E."/>
            <person name="San Clemente H."/>
            <person name="Chen E.C.H."/>
            <person name="De La Providencia I."/>
            <person name="Hainaut M."/>
            <person name="Kuo A."/>
            <person name="Kohler A."/>
            <person name="Murat C."/>
            <person name="Tang N."/>
            <person name="Roy S."/>
            <person name="Loubradou J."/>
            <person name="Henrissat B."/>
            <person name="Grigoriev I.V."/>
            <person name="Corradi N."/>
            <person name="Roux C."/>
            <person name="Martin F.M."/>
        </authorList>
    </citation>
    <scope>NUCLEOTIDE SEQUENCE [LARGE SCALE GENOMIC DNA]</scope>
    <source>
        <strain evidence="2 3">DAOM 194757</strain>
    </source>
</reference>
<name>A0A397VE45_9GLOM</name>
<gene>
    <name evidence="2" type="ORF">C2G38_2186943</name>
</gene>
<feature type="compositionally biased region" description="Basic and acidic residues" evidence="1">
    <location>
        <begin position="8"/>
        <end position="46"/>
    </location>
</feature>
<organism evidence="2 3">
    <name type="scientific">Gigaspora rosea</name>
    <dbReference type="NCBI Taxonomy" id="44941"/>
    <lineage>
        <taxon>Eukaryota</taxon>
        <taxon>Fungi</taxon>
        <taxon>Fungi incertae sedis</taxon>
        <taxon>Mucoromycota</taxon>
        <taxon>Glomeromycotina</taxon>
        <taxon>Glomeromycetes</taxon>
        <taxon>Diversisporales</taxon>
        <taxon>Gigasporaceae</taxon>
        <taxon>Gigaspora</taxon>
    </lineage>
</organism>
<proteinExistence type="predicted"/>
<evidence type="ECO:0000256" key="1">
    <source>
        <dbReference type="SAM" id="MobiDB-lite"/>
    </source>
</evidence>
<sequence>MGRKKPEKKNGMTKEEKKKENGMTREEKKENGSTTEEKKKENGTTRKEKKRKKKIDMLATEKRFDQEHTRRIYQETMKKLTTKNGEPTYQRMTNLPKKPTENRQRALNESIENQ</sequence>
<feature type="region of interest" description="Disordered" evidence="1">
    <location>
        <begin position="1"/>
        <end position="114"/>
    </location>
</feature>
<accession>A0A397VE45</accession>
<feature type="compositionally biased region" description="Basic and acidic residues" evidence="1">
    <location>
        <begin position="55"/>
        <end position="78"/>
    </location>
</feature>
<protein>
    <submittedName>
        <fullName evidence="2">Uncharacterized protein</fullName>
    </submittedName>
</protein>
<dbReference type="AlphaFoldDB" id="A0A397VE45"/>
<evidence type="ECO:0000313" key="2">
    <source>
        <dbReference type="EMBL" id="RIB17576.1"/>
    </source>
</evidence>
<comment type="caution">
    <text evidence="2">The sequence shown here is derived from an EMBL/GenBank/DDBJ whole genome shotgun (WGS) entry which is preliminary data.</text>
</comment>
<dbReference type="EMBL" id="QKWP01000597">
    <property type="protein sequence ID" value="RIB17576.1"/>
    <property type="molecule type" value="Genomic_DNA"/>
</dbReference>
<keyword evidence="3" id="KW-1185">Reference proteome</keyword>
<feature type="compositionally biased region" description="Polar residues" evidence="1">
    <location>
        <begin position="82"/>
        <end position="93"/>
    </location>
</feature>
<evidence type="ECO:0000313" key="3">
    <source>
        <dbReference type="Proteomes" id="UP000266673"/>
    </source>
</evidence>